<evidence type="ECO:0000313" key="1">
    <source>
        <dbReference type="EMBL" id="SVD08183.1"/>
    </source>
</evidence>
<name>A0A382SEA5_9ZZZZ</name>
<accession>A0A382SEA5</accession>
<reference evidence="1" key="1">
    <citation type="submission" date="2018-05" db="EMBL/GenBank/DDBJ databases">
        <authorList>
            <person name="Lanie J.A."/>
            <person name="Ng W.-L."/>
            <person name="Kazmierczak K.M."/>
            <person name="Andrzejewski T.M."/>
            <person name="Davidsen T.M."/>
            <person name="Wayne K.J."/>
            <person name="Tettelin H."/>
            <person name="Glass J.I."/>
            <person name="Rusch D."/>
            <person name="Podicherti R."/>
            <person name="Tsui H.-C.T."/>
            <person name="Winkler M.E."/>
        </authorList>
    </citation>
    <scope>NUCLEOTIDE SEQUENCE</scope>
</reference>
<dbReference type="AlphaFoldDB" id="A0A382SEA5"/>
<proteinExistence type="predicted"/>
<sequence length="24" mass="2688">KFAAILYDFKVSSMRGVKTAAKKK</sequence>
<dbReference type="EMBL" id="UINC01128437">
    <property type="protein sequence ID" value="SVD08183.1"/>
    <property type="molecule type" value="Genomic_DNA"/>
</dbReference>
<feature type="non-terminal residue" evidence="1">
    <location>
        <position position="1"/>
    </location>
</feature>
<organism evidence="1">
    <name type="scientific">marine metagenome</name>
    <dbReference type="NCBI Taxonomy" id="408172"/>
    <lineage>
        <taxon>unclassified sequences</taxon>
        <taxon>metagenomes</taxon>
        <taxon>ecological metagenomes</taxon>
    </lineage>
</organism>
<protein>
    <submittedName>
        <fullName evidence="1">Uncharacterized protein</fullName>
    </submittedName>
</protein>
<gene>
    <name evidence="1" type="ORF">METZ01_LOCUS361037</name>
</gene>